<dbReference type="Proteomes" id="UP001154312">
    <property type="component" value="Unassembled WGS sequence"/>
</dbReference>
<organism evidence="2 3">
    <name type="scientific">Pelotomaculum isophthalicicum JI</name>
    <dbReference type="NCBI Taxonomy" id="947010"/>
    <lineage>
        <taxon>Bacteria</taxon>
        <taxon>Bacillati</taxon>
        <taxon>Bacillota</taxon>
        <taxon>Clostridia</taxon>
        <taxon>Eubacteriales</taxon>
        <taxon>Desulfotomaculaceae</taxon>
        <taxon>Pelotomaculum</taxon>
    </lineage>
</organism>
<name>A0A9X4H142_9FIRM</name>
<proteinExistence type="predicted"/>
<sequence length="71" mass="7878">MTEIKDARGLACPEPVLMVKNEIDKLGGRGTIKVLVNTVAAKENISRLAKNQQWSITIIEEGEDWLITLSK</sequence>
<dbReference type="Pfam" id="PF01206">
    <property type="entry name" value="TusA"/>
    <property type="match status" value="1"/>
</dbReference>
<evidence type="ECO:0000313" key="2">
    <source>
        <dbReference type="EMBL" id="MDF9407321.1"/>
    </source>
</evidence>
<gene>
    <name evidence="2" type="ORF">L7E55_02935</name>
</gene>
<protein>
    <submittedName>
        <fullName evidence="2">Sulfurtransferase TusA family protein</fullName>
    </submittedName>
</protein>
<dbReference type="SUPFAM" id="SSF64307">
    <property type="entry name" value="SirA-like"/>
    <property type="match status" value="1"/>
</dbReference>
<feature type="domain" description="UPF0033" evidence="1">
    <location>
        <begin position="6"/>
        <end position="70"/>
    </location>
</feature>
<keyword evidence="3" id="KW-1185">Reference proteome</keyword>
<dbReference type="InterPro" id="IPR036868">
    <property type="entry name" value="TusA-like_sf"/>
</dbReference>
<dbReference type="InterPro" id="IPR001455">
    <property type="entry name" value="TusA-like"/>
</dbReference>
<dbReference type="RefSeq" id="WP_277442530.1">
    <property type="nucleotide sequence ID" value="NZ_JAKOAV010000003.1"/>
</dbReference>
<dbReference type="EMBL" id="JAKOAV010000003">
    <property type="protein sequence ID" value="MDF9407321.1"/>
    <property type="molecule type" value="Genomic_DNA"/>
</dbReference>
<reference evidence="2" key="1">
    <citation type="submission" date="2022-02" db="EMBL/GenBank/DDBJ databases">
        <authorList>
            <person name="Leng L."/>
        </authorList>
    </citation>
    <scope>NUCLEOTIDE SEQUENCE</scope>
    <source>
        <strain evidence="2">JI</strain>
    </source>
</reference>
<dbReference type="Gene3D" id="3.30.110.40">
    <property type="entry name" value="TusA-like domain"/>
    <property type="match status" value="1"/>
</dbReference>
<comment type="caution">
    <text evidence="2">The sequence shown here is derived from an EMBL/GenBank/DDBJ whole genome shotgun (WGS) entry which is preliminary data.</text>
</comment>
<accession>A0A9X4H142</accession>
<evidence type="ECO:0000259" key="1">
    <source>
        <dbReference type="Pfam" id="PF01206"/>
    </source>
</evidence>
<evidence type="ECO:0000313" key="3">
    <source>
        <dbReference type="Proteomes" id="UP001154312"/>
    </source>
</evidence>
<dbReference type="AlphaFoldDB" id="A0A9X4H142"/>